<name>R7ZSG0_9BACT</name>
<proteinExistence type="predicted"/>
<sequence>MSLQSICEAIRAFPFPQADLVLGIATGGIYPAMLIAHELGLPFRSVQVNYRDETNTPQRPQPAFLSDLRLDGLSPGAAVLLVDDVSVTGKTLGVVKAALSGFRVTTIVLKGKADHVLLPTLNTCVTWPWYEYKTSQLNEG</sequence>
<keyword evidence="3" id="KW-1185">Reference proteome</keyword>
<dbReference type="InterPro" id="IPR000836">
    <property type="entry name" value="PRTase_dom"/>
</dbReference>
<gene>
    <name evidence="2" type="ORF">ADIS_2453</name>
</gene>
<evidence type="ECO:0000259" key="1">
    <source>
        <dbReference type="Pfam" id="PF00156"/>
    </source>
</evidence>
<accession>R7ZSG0</accession>
<dbReference type="EMBL" id="AQHR01000067">
    <property type="protein sequence ID" value="EON77071.1"/>
    <property type="molecule type" value="Genomic_DNA"/>
</dbReference>
<dbReference type="AlphaFoldDB" id="R7ZSG0"/>
<dbReference type="Pfam" id="PF00156">
    <property type="entry name" value="Pribosyltran"/>
    <property type="match status" value="1"/>
</dbReference>
<dbReference type="SUPFAM" id="SSF53271">
    <property type="entry name" value="PRTase-like"/>
    <property type="match status" value="1"/>
</dbReference>
<evidence type="ECO:0000313" key="3">
    <source>
        <dbReference type="Proteomes" id="UP000013909"/>
    </source>
</evidence>
<evidence type="ECO:0000313" key="2">
    <source>
        <dbReference type="EMBL" id="EON77071.1"/>
    </source>
</evidence>
<dbReference type="CDD" id="cd06223">
    <property type="entry name" value="PRTases_typeI"/>
    <property type="match status" value="1"/>
</dbReference>
<dbReference type="Gene3D" id="3.40.50.2020">
    <property type="match status" value="1"/>
</dbReference>
<reference evidence="2 3" key="1">
    <citation type="submission" date="2013-02" db="EMBL/GenBank/DDBJ databases">
        <title>A novel strain isolated from Lonar lake, Maharashtra, India.</title>
        <authorList>
            <person name="Singh A."/>
        </authorList>
    </citation>
    <scope>NUCLEOTIDE SEQUENCE [LARGE SCALE GENOMIC DNA]</scope>
    <source>
        <strain evidence="2 3">AK24</strain>
    </source>
</reference>
<dbReference type="STRING" id="1232681.ADIS_2453"/>
<dbReference type="InterPro" id="IPR029057">
    <property type="entry name" value="PRTase-like"/>
</dbReference>
<dbReference type="Proteomes" id="UP000013909">
    <property type="component" value="Unassembled WGS sequence"/>
</dbReference>
<organism evidence="2 3">
    <name type="scientific">Lunatimonas lonarensis</name>
    <dbReference type="NCBI Taxonomy" id="1232681"/>
    <lineage>
        <taxon>Bacteria</taxon>
        <taxon>Pseudomonadati</taxon>
        <taxon>Bacteroidota</taxon>
        <taxon>Cytophagia</taxon>
        <taxon>Cytophagales</taxon>
        <taxon>Cyclobacteriaceae</taxon>
    </lineage>
</organism>
<protein>
    <recommendedName>
        <fullName evidence="1">Phosphoribosyltransferase domain-containing protein</fullName>
    </recommendedName>
</protein>
<comment type="caution">
    <text evidence="2">The sequence shown here is derived from an EMBL/GenBank/DDBJ whole genome shotgun (WGS) entry which is preliminary data.</text>
</comment>
<feature type="domain" description="Phosphoribosyltransferase" evidence="1">
    <location>
        <begin position="18"/>
        <end position="107"/>
    </location>
</feature>